<dbReference type="AlphaFoldDB" id="A0A497U984"/>
<evidence type="ECO:0000313" key="1">
    <source>
        <dbReference type="EMBL" id="PKW29936.1"/>
    </source>
</evidence>
<reference evidence="2 4" key="2">
    <citation type="submission" date="2018-10" db="EMBL/GenBank/DDBJ databases">
        <title>Genomic Encyclopedia of Archaeal and Bacterial Type Strains, Phase II (KMG-II): from individual species to whole genera.</title>
        <authorList>
            <person name="Goeker M."/>
        </authorList>
    </citation>
    <scope>NUCLEOTIDE SEQUENCE [LARGE SCALE GENOMIC DNA]</scope>
    <source>
        <strain evidence="2 4">DSM 21886</strain>
    </source>
</reference>
<keyword evidence="3" id="KW-1185">Reference proteome</keyword>
<dbReference type="Proteomes" id="UP000275027">
    <property type="component" value="Unassembled WGS sequence"/>
</dbReference>
<gene>
    <name evidence="1" type="ORF">B0G92_1584</name>
    <name evidence="2" type="ORF">CLV50_2156</name>
</gene>
<protein>
    <submittedName>
        <fullName evidence="2">Uncharacterized protein</fullName>
    </submittedName>
</protein>
<evidence type="ECO:0000313" key="3">
    <source>
        <dbReference type="Proteomes" id="UP000233767"/>
    </source>
</evidence>
<dbReference type="EMBL" id="RCCB01000012">
    <property type="protein sequence ID" value="RLJ24276.1"/>
    <property type="molecule type" value="Genomic_DNA"/>
</dbReference>
<name>A0A497U984_9FLAO</name>
<dbReference type="RefSeq" id="WP_143395003.1">
    <property type="nucleotide sequence ID" value="NZ_PJND01000007.1"/>
</dbReference>
<sequence length="88" mass="10341">MQEKKSADIVMVKKLKEEILLKDASIKKIQFDKYWFYDLKDVADYLNEDLSEVEYIHLPFVVDEVKINTKCATLEDIERARTAKGKTI</sequence>
<comment type="caution">
    <text evidence="2">The sequence shown here is derived from an EMBL/GenBank/DDBJ whole genome shotgun (WGS) entry which is preliminary data.</text>
</comment>
<dbReference type="EMBL" id="PJND01000007">
    <property type="protein sequence ID" value="PKW29936.1"/>
    <property type="molecule type" value="Genomic_DNA"/>
</dbReference>
<accession>A0A497U984</accession>
<evidence type="ECO:0000313" key="2">
    <source>
        <dbReference type="EMBL" id="RLJ24276.1"/>
    </source>
</evidence>
<reference evidence="1 3" key="1">
    <citation type="submission" date="2017-12" db="EMBL/GenBank/DDBJ databases">
        <title>Genomic Encyclopedia of Type Strains, Phase III (KMG-III): the genomes of soil and plant-associated and newly described type strains.</title>
        <authorList>
            <person name="Whitman W."/>
        </authorList>
    </citation>
    <scope>NUCLEOTIDE SEQUENCE [LARGE SCALE GENOMIC DNA]</scope>
    <source>
        <strain evidence="1 3">IP-10</strain>
    </source>
</reference>
<dbReference type="Proteomes" id="UP000233767">
    <property type="component" value="Unassembled WGS sequence"/>
</dbReference>
<organism evidence="2 4">
    <name type="scientific">Flavobacterium lindanitolerans</name>
    <dbReference type="NCBI Taxonomy" id="428988"/>
    <lineage>
        <taxon>Bacteria</taxon>
        <taxon>Pseudomonadati</taxon>
        <taxon>Bacteroidota</taxon>
        <taxon>Flavobacteriia</taxon>
        <taxon>Flavobacteriales</taxon>
        <taxon>Flavobacteriaceae</taxon>
        <taxon>Flavobacterium</taxon>
    </lineage>
</organism>
<proteinExistence type="predicted"/>
<evidence type="ECO:0000313" key="4">
    <source>
        <dbReference type="Proteomes" id="UP000275027"/>
    </source>
</evidence>